<organism evidence="8 9">
    <name type="scientific">Pelomicrobium methylotrophicum</name>
    <dbReference type="NCBI Taxonomy" id="2602750"/>
    <lineage>
        <taxon>Bacteria</taxon>
        <taxon>Pseudomonadati</taxon>
        <taxon>Pseudomonadota</taxon>
        <taxon>Hydrogenophilia</taxon>
        <taxon>Hydrogenophilia incertae sedis</taxon>
        <taxon>Pelomicrobium</taxon>
    </lineage>
</organism>
<dbReference type="FunCoup" id="A0A5C7EMP7">
    <property type="interactions" value="42"/>
</dbReference>
<dbReference type="InterPro" id="IPR017946">
    <property type="entry name" value="PLC-like_Pdiesterase_TIM-brl"/>
</dbReference>
<dbReference type="PANTHER" id="PTHR43620:SF7">
    <property type="entry name" value="GLYCEROPHOSPHODIESTER PHOSPHODIESTERASE GDPD5-RELATED"/>
    <property type="match status" value="1"/>
</dbReference>
<dbReference type="EC" id="3.1.4.46" evidence="2"/>
<evidence type="ECO:0000256" key="4">
    <source>
        <dbReference type="ARBA" id="ARBA00022798"/>
    </source>
</evidence>
<protein>
    <recommendedName>
        <fullName evidence="2">glycerophosphodiester phosphodiesterase</fullName>
        <ecNumber evidence="2">3.1.4.46</ecNumber>
    </recommendedName>
</protein>
<comment type="caution">
    <text evidence="8">The sequence shown here is derived from an EMBL/GenBank/DDBJ whole genome shotgun (WGS) entry which is preliminary data.</text>
</comment>
<dbReference type="GO" id="GO:0006071">
    <property type="term" value="P:glycerol metabolic process"/>
    <property type="evidence" value="ECO:0007669"/>
    <property type="project" value="UniProtKB-KW"/>
</dbReference>
<dbReference type="PANTHER" id="PTHR43620">
    <property type="entry name" value="GLYCEROPHOSPHORYL DIESTER PHOSPHODIESTERASE"/>
    <property type="match status" value="1"/>
</dbReference>
<gene>
    <name evidence="8" type="ORF">FR698_01305</name>
</gene>
<dbReference type="GO" id="GO:0042597">
    <property type="term" value="C:periplasmic space"/>
    <property type="evidence" value="ECO:0007669"/>
    <property type="project" value="TreeGrafter"/>
</dbReference>
<evidence type="ECO:0000256" key="3">
    <source>
        <dbReference type="ARBA" id="ARBA00022729"/>
    </source>
</evidence>
<dbReference type="Gene3D" id="3.20.20.190">
    <property type="entry name" value="Phosphatidylinositol (PI) phosphodiesterase"/>
    <property type="match status" value="1"/>
</dbReference>
<keyword evidence="4" id="KW-0319">Glycerol metabolism</keyword>
<dbReference type="AlphaFoldDB" id="A0A5C7EMP7"/>
<name>A0A5C7EMP7_9PROT</name>
<dbReference type="OrthoDB" id="9766997at2"/>
<dbReference type="GO" id="GO:0008889">
    <property type="term" value="F:glycerophosphodiester phosphodiesterase activity"/>
    <property type="evidence" value="ECO:0007669"/>
    <property type="project" value="UniProtKB-EC"/>
</dbReference>
<proteinExistence type="inferred from homology"/>
<accession>A0A5C7EMP7</accession>
<evidence type="ECO:0000256" key="2">
    <source>
        <dbReference type="ARBA" id="ARBA00012247"/>
    </source>
</evidence>
<reference evidence="8 9" key="1">
    <citation type="submission" date="2019-08" db="EMBL/GenBank/DDBJ databases">
        <title>Pelomicrobium methylotrophicum gen. nov., sp. nov. a moderately thermophilic, facultatively anaerobic, lithoautotrophic and methylotrophic bacterium isolated from a terrestrial mud volcano.</title>
        <authorList>
            <person name="Slobodkina G.B."/>
            <person name="Merkel A.Y."/>
            <person name="Slobodkin A.I."/>
        </authorList>
    </citation>
    <scope>NUCLEOTIDE SEQUENCE [LARGE SCALE GENOMIC DNA]</scope>
    <source>
        <strain evidence="8 9">SM250</strain>
    </source>
</reference>
<dbReference type="PROSITE" id="PS51704">
    <property type="entry name" value="GP_PDE"/>
    <property type="match status" value="1"/>
</dbReference>
<dbReference type="InParanoid" id="A0A5C7EMP7"/>
<keyword evidence="3" id="KW-0732">Signal</keyword>
<evidence type="ECO:0000256" key="5">
    <source>
        <dbReference type="ARBA" id="ARBA00022801"/>
    </source>
</evidence>
<dbReference type="RefSeq" id="WP_147798358.1">
    <property type="nucleotide sequence ID" value="NZ_VPFL01000001.1"/>
</dbReference>
<sequence>MLVAAMPTDGFPLRPRCAGGEKPLVIAHRGASGYLPEHTLAAYAVAIFQGADFIEPDLVMTKDGHLIARHENVLDLTTDVASHPEFAGRRTTKGVDGVAVTGWFSEDFTLAEIKQLRAIERMPGVRPANTRFDRQFEVPTLQEIIDLVQACERALGRKIGLYPETKHPTYFQRLGLSMEEPLVRILHRNGYQGADGRVFIQSFEVGHLRKLRRMTRIPLVQLLGVGGKPYDVEAAGGSLTYDQMATPGGLADIAAYADGVGPEKSHFILAPDAEGKLDPGNATDFVANAHAAGLQVHPYTFRAENRFLPVSLRSSGEPHALGDSEAEIKAFLALGIDGFFTDQADLGVRARDAFVAGK</sequence>
<dbReference type="Pfam" id="PF03009">
    <property type="entry name" value="GDPD"/>
    <property type="match status" value="1"/>
</dbReference>
<dbReference type="EMBL" id="VPFL01000001">
    <property type="protein sequence ID" value="TXF13773.1"/>
    <property type="molecule type" value="Genomic_DNA"/>
</dbReference>
<keyword evidence="5" id="KW-0378">Hydrolase</keyword>
<evidence type="ECO:0000313" key="8">
    <source>
        <dbReference type="EMBL" id="TXF13773.1"/>
    </source>
</evidence>
<keyword evidence="9" id="KW-1185">Reference proteome</keyword>
<evidence type="ECO:0000256" key="1">
    <source>
        <dbReference type="ARBA" id="ARBA00007277"/>
    </source>
</evidence>
<dbReference type="CDD" id="cd08602">
    <property type="entry name" value="GDPD_ScGlpQ1_like"/>
    <property type="match status" value="1"/>
</dbReference>
<comment type="similarity">
    <text evidence="1">Belongs to the glycerophosphoryl diester phosphodiesterase family.</text>
</comment>
<dbReference type="SUPFAM" id="SSF51695">
    <property type="entry name" value="PLC-like phosphodiesterases"/>
    <property type="match status" value="1"/>
</dbReference>
<dbReference type="Proteomes" id="UP000321201">
    <property type="component" value="Unassembled WGS sequence"/>
</dbReference>
<comment type="catalytic activity">
    <reaction evidence="6">
        <text>a sn-glycero-3-phosphodiester + H2O = an alcohol + sn-glycerol 3-phosphate + H(+)</text>
        <dbReference type="Rhea" id="RHEA:12969"/>
        <dbReference type="ChEBI" id="CHEBI:15377"/>
        <dbReference type="ChEBI" id="CHEBI:15378"/>
        <dbReference type="ChEBI" id="CHEBI:30879"/>
        <dbReference type="ChEBI" id="CHEBI:57597"/>
        <dbReference type="ChEBI" id="CHEBI:83408"/>
        <dbReference type="EC" id="3.1.4.46"/>
    </reaction>
</comment>
<dbReference type="InterPro" id="IPR030395">
    <property type="entry name" value="GP_PDE_dom"/>
</dbReference>
<evidence type="ECO:0000256" key="6">
    <source>
        <dbReference type="ARBA" id="ARBA00047512"/>
    </source>
</evidence>
<dbReference type="GO" id="GO:0006629">
    <property type="term" value="P:lipid metabolic process"/>
    <property type="evidence" value="ECO:0007669"/>
    <property type="project" value="InterPro"/>
</dbReference>
<evidence type="ECO:0000313" key="9">
    <source>
        <dbReference type="Proteomes" id="UP000321201"/>
    </source>
</evidence>
<evidence type="ECO:0000259" key="7">
    <source>
        <dbReference type="PROSITE" id="PS51704"/>
    </source>
</evidence>
<feature type="domain" description="GP-PDE" evidence="7">
    <location>
        <begin position="23"/>
        <end position="351"/>
    </location>
</feature>